<keyword evidence="3 6" id="KW-0812">Transmembrane</keyword>
<protein>
    <submittedName>
        <fullName evidence="7">Permease YjgP/YjgQ family protein</fullName>
    </submittedName>
</protein>
<dbReference type="InterPro" id="IPR005495">
    <property type="entry name" value="LptG/LptF_permease"/>
</dbReference>
<dbReference type="PANTHER" id="PTHR33529:SF6">
    <property type="entry name" value="YJGP_YJGQ FAMILY PERMEASE"/>
    <property type="match status" value="1"/>
</dbReference>
<keyword evidence="4 6" id="KW-1133">Transmembrane helix</keyword>
<evidence type="ECO:0000256" key="3">
    <source>
        <dbReference type="ARBA" id="ARBA00022692"/>
    </source>
</evidence>
<evidence type="ECO:0000313" key="8">
    <source>
        <dbReference type="Proteomes" id="UP000006362"/>
    </source>
</evidence>
<feature type="transmembrane region" description="Helical" evidence="6">
    <location>
        <begin position="296"/>
        <end position="314"/>
    </location>
</feature>
<organism evidence="7 8">
    <name type="scientific">Thermovibrio ammonificans (strain DSM 15698 / JCM 12110 / HB-1)</name>
    <dbReference type="NCBI Taxonomy" id="648996"/>
    <lineage>
        <taxon>Bacteria</taxon>
        <taxon>Pseudomonadati</taxon>
        <taxon>Aquificota</taxon>
        <taxon>Aquificia</taxon>
        <taxon>Desulfurobacteriales</taxon>
        <taxon>Desulfurobacteriaceae</taxon>
        <taxon>Thermovibrio</taxon>
    </lineage>
</organism>
<dbReference type="eggNOG" id="COG0795">
    <property type="taxonomic scope" value="Bacteria"/>
</dbReference>
<keyword evidence="5 6" id="KW-0472">Membrane</keyword>
<evidence type="ECO:0000256" key="5">
    <source>
        <dbReference type="ARBA" id="ARBA00023136"/>
    </source>
</evidence>
<evidence type="ECO:0000256" key="6">
    <source>
        <dbReference type="SAM" id="Phobius"/>
    </source>
</evidence>
<sequence>MKVLHRYIAFEITRVAALSSALFLFVILMDRASTIAETVLGKGVSFLDFLSVLAKGLPAFLGIVIPMSFVLSVVIVFIGMNSNNELTAAKSCGISLKELSKPVFLLGLIFSLLSFYSLMFLAPKSNVAMKRELEELLRKKITLSITEKRFSSNFPGVTFYVEKLYPEKGLLVNFMASLQKKEKLVTAFGRRGFLRTKGDTVFLDIEDGSAQVVDWKKPKEFKFIKFKSYTVELYKFTRKERFKAAKYKTLFQLLKERDKEARVAVVKRTALAFASLIVGIIGFSIAVSIPRGSIGVGVLISLLLIVLYYILYTFSKKVALKTGQPLLALLPDVVFGAAALLLYKLAVSERIRINVGARW</sequence>
<dbReference type="EMBL" id="CP002444">
    <property type="protein sequence ID" value="ADU96785.1"/>
    <property type="molecule type" value="Genomic_DNA"/>
</dbReference>
<dbReference type="RefSeq" id="WP_013537571.1">
    <property type="nucleotide sequence ID" value="NC_014926.1"/>
</dbReference>
<dbReference type="GO" id="GO:0015920">
    <property type="term" value="P:lipopolysaccharide transport"/>
    <property type="evidence" value="ECO:0007669"/>
    <property type="project" value="TreeGrafter"/>
</dbReference>
<evidence type="ECO:0000256" key="4">
    <source>
        <dbReference type="ARBA" id="ARBA00022989"/>
    </source>
</evidence>
<feature type="transmembrane region" description="Helical" evidence="6">
    <location>
        <begin position="270"/>
        <end position="289"/>
    </location>
</feature>
<dbReference type="PANTHER" id="PTHR33529">
    <property type="entry name" value="SLR0882 PROTEIN-RELATED"/>
    <property type="match status" value="1"/>
</dbReference>
<evidence type="ECO:0000256" key="2">
    <source>
        <dbReference type="ARBA" id="ARBA00022475"/>
    </source>
</evidence>
<feature type="transmembrane region" description="Helical" evidence="6">
    <location>
        <begin position="103"/>
        <end position="122"/>
    </location>
</feature>
<dbReference type="Proteomes" id="UP000006362">
    <property type="component" value="Chromosome"/>
</dbReference>
<feature type="transmembrane region" description="Helical" evidence="6">
    <location>
        <begin position="326"/>
        <end position="343"/>
    </location>
</feature>
<comment type="subcellular location">
    <subcellularLocation>
        <location evidence="1">Cell membrane</location>
        <topology evidence="1">Multi-pass membrane protein</topology>
    </subcellularLocation>
</comment>
<dbReference type="GO" id="GO:0043190">
    <property type="term" value="C:ATP-binding cassette (ABC) transporter complex"/>
    <property type="evidence" value="ECO:0007669"/>
    <property type="project" value="TreeGrafter"/>
</dbReference>
<dbReference type="KEGG" id="tam:Theam_0818"/>
<keyword evidence="8" id="KW-1185">Reference proteome</keyword>
<dbReference type="AlphaFoldDB" id="E8T6K1"/>
<dbReference type="OrthoDB" id="9792188at2"/>
<dbReference type="Pfam" id="PF03739">
    <property type="entry name" value="LptF_LptG"/>
    <property type="match status" value="1"/>
</dbReference>
<name>E8T6K1_THEA1</name>
<evidence type="ECO:0000256" key="1">
    <source>
        <dbReference type="ARBA" id="ARBA00004651"/>
    </source>
</evidence>
<dbReference type="STRING" id="648996.Theam_0818"/>
<accession>E8T6K1</accession>
<gene>
    <name evidence="7" type="ordered locus">Theam_0818</name>
</gene>
<evidence type="ECO:0000313" key="7">
    <source>
        <dbReference type="EMBL" id="ADU96785.1"/>
    </source>
</evidence>
<dbReference type="HOGENOM" id="CLU_745863_0_0_0"/>
<reference evidence="7" key="1">
    <citation type="submission" date="2011-01" db="EMBL/GenBank/DDBJ databases">
        <title>Complete sequence of chromosome of Thermovibrio ammonificans HB-1.</title>
        <authorList>
            <consortium name="US DOE Joint Genome Institute"/>
            <person name="Lucas S."/>
            <person name="Copeland A."/>
            <person name="Lapidus A."/>
            <person name="Cheng J.-F."/>
            <person name="Goodwin L."/>
            <person name="Pitluck S."/>
            <person name="Davenport K."/>
            <person name="Detter J.C."/>
            <person name="Han C."/>
            <person name="Tapia R."/>
            <person name="Land M."/>
            <person name="Hauser L."/>
            <person name="Kyrpides N."/>
            <person name="Ivanova N."/>
            <person name="Ovchinnikova G."/>
            <person name="Vetriani C."/>
            <person name="Woyke T."/>
        </authorList>
    </citation>
    <scope>NUCLEOTIDE SEQUENCE [LARGE SCALE GENOMIC DNA]</scope>
    <source>
        <strain evidence="7">HB-1</strain>
    </source>
</reference>
<keyword evidence="2" id="KW-1003">Cell membrane</keyword>
<feature type="transmembrane region" description="Helical" evidence="6">
    <location>
        <begin position="60"/>
        <end position="82"/>
    </location>
</feature>
<proteinExistence type="predicted"/>